<organism evidence="1 2">
    <name type="scientific">Fusarium decemcellulare</name>
    <dbReference type="NCBI Taxonomy" id="57161"/>
    <lineage>
        <taxon>Eukaryota</taxon>
        <taxon>Fungi</taxon>
        <taxon>Dikarya</taxon>
        <taxon>Ascomycota</taxon>
        <taxon>Pezizomycotina</taxon>
        <taxon>Sordariomycetes</taxon>
        <taxon>Hypocreomycetidae</taxon>
        <taxon>Hypocreales</taxon>
        <taxon>Nectriaceae</taxon>
        <taxon>Fusarium</taxon>
        <taxon>Fusarium decemcellulare species complex</taxon>
    </lineage>
</organism>
<accession>A0ACC1RM60</accession>
<gene>
    <name evidence="1" type="ORF">NM208_g13499</name>
</gene>
<comment type="caution">
    <text evidence="1">The sequence shown here is derived from an EMBL/GenBank/DDBJ whole genome shotgun (WGS) entry which is preliminary data.</text>
</comment>
<proteinExistence type="predicted"/>
<name>A0ACC1RM60_9HYPO</name>
<keyword evidence="2" id="KW-1185">Reference proteome</keyword>
<evidence type="ECO:0000313" key="1">
    <source>
        <dbReference type="EMBL" id="KAJ3520970.1"/>
    </source>
</evidence>
<dbReference type="EMBL" id="JANRMS010002780">
    <property type="protein sequence ID" value="KAJ3520970.1"/>
    <property type="molecule type" value="Genomic_DNA"/>
</dbReference>
<sequence length="294" mass="31254">MGHPSLILALFTTAKVALAAPDALILTYQTATITQCFAADMGGMPSFNVGGPTAVIEMPAITGGPIPIQVEAPSCQACGCNTCVQTVTYEATYDCFCAKGLCPQVYAVTETYRGMTAPPKVASTDIPFGFTCDVQTCYTCGPTPITATITHLVSDKPYITSFPQPPAVTPNFKADDAVPAWRGHPVPPLHGDVHSAAWGDNYSPSQDGQAPASQGFPVWDDRPLVPAPGVHPVPEADGDIPTQDDQTSSHDNGDGIPWNDDYVPAWNDDAAPPQDDHNTPAQPRARYCTNRRRQ</sequence>
<dbReference type="Proteomes" id="UP001148629">
    <property type="component" value="Unassembled WGS sequence"/>
</dbReference>
<evidence type="ECO:0000313" key="2">
    <source>
        <dbReference type="Proteomes" id="UP001148629"/>
    </source>
</evidence>
<reference evidence="1" key="1">
    <citation type="submission" date="2022-08" db="EMBL/GenBank/DDBJ databases">
        <title>Genome Sequence of Fusarium decemcellulare.</title>
        <authorList>
            <person name="Buettner E."/>
        </authorList>
    </citation>
    <scope>NUCLEOTIDE SEQUENCE</scope>
    <source>
        <strain evidence="1">Babe19</strain>
    </source>
</reference>
<protein>
    <submittedName>
        <fullName evidence="1">Uncharacterized protein</fullName>
    </submittedName>
</protein>